<evidence type="ECO:0000313" key="3">
    <source>
        <dbReference type="Proteomes" id="UP000284334"/>
    </source>
</evidence>
<evidence type="ECO:0000313" key="2">
    <source>
        <dbReference type="EMBL" id="AZU97216.1"/>
    </source>
</evidence>
<dbReference type="Proteomes" id="UP000284334">
    <property type="component" value="Segment"/>
</dbReference>
<dbReference type="RefSeq" id="YP_009842601.1">
    <property type="nucleotide sequence ID" value="NC_048742.1"/>
</dbReference>
<keyword evidence="3" id="KW-1185">Reference proteome</keyword>
<gene>
    <name evidence="2" type="primary">164</name>
    <name evidence="2" type="ORF">SEA_GILSON_164</name>
</gene>
<reference evidence="2 3" key="1">
    <citation type="submission" date="2018-10" db="EMBL/GenBank/DDBJ databases">
        <authorList>
            <person name="Soria N.A."/>
            <person name="Batley M.G."/>
            <person name="Hanafy A."/>
            <person name="Singh N."/>
            <person name="Shaffer C.D."/>
            <person name="Weston-Hafer K.A."/>
            <person name="Russell D.A."/>
            <person name="Pope W.H."/>
            <person name="Jacobs-Sera D."/>
            <person name="Hendrix R.W."/>
            <person name="Hatfull G.F."/>
        </authorList>
    </citation>
    <scope>NUCLEOTIDE SEQUENCE [LARGE SCALE GENOMIC DNA]</scope>
</reference>
<organism evidence="2 3">
    <name type="scientific">Streptomyces phage Gilson</name>
    <dbReference type="NCBI Taxonomy" id="2488789"/>
    <lineage>
        <taxon>Viruses</taxon>
        <taxon>Duplodnaviria</taxon>
        <taxon>Heunggongvirae</taxon>
        <taxon>Uroviricota</taxon>
        <taxon>Caudoviricetes</taxon>
        <taxon>Stanwilliamsviridae</taxon>
        <taxon>Loccivirinae</taxon>
        <taxon>Gilsonvirus</taxon>
        <taxon>Gilsonvirus gilson</taxon>
    </lineage>
</organism>
<proteinExistence type="predicted"/>
<evidence type="ECO:0000256" key="1">
    <source>
        <dbReference type="SAM" id="MobiDB-lite"/>
    </source>
</evidence>
<name>A0A3T0ICP2_9CAUD</name>
<feature type="region of interest" description="Disordered" evidence="1">
    <location>
        <begin position="41"/>
        <end position="74"/>
    </location>
</feature>
<accession>A0A3T0ICP2</accession>
<protein>
    <submittedName>
        <fullName evidence="2">Uncharacterized protein</fullName>
    </submittedName>
</protein>
<feature type="compositionally biased region" description="Basic residues" evidence="1">
    <location>
        <begin position="61"/>
        <end position="74"/>
    </location>
</feature>
<sequence length="74" mass="8547">MSKWIQPGHRIMDKAYLRHGRVTYTGEQLVLALLLHTKGRTKRGSGELEQVAKMLDDPNVNRKRKNPRRKPKAA</sequence>
<dbReference type="EMBL" id="MK061412">
    <property type="protein sequence ID" value="AZU97216.1"/>
    <property type="molecule type" value="Genomic_DNA"/>
</dbReference>
<dbReference type="KEGG" id="vg:55612854"/>
<dbReference type="GeneID" id="55612854"/>